<reference evidence="3 4" key="1">
    <citation type="journal article" date="2017" name="Nat. Ecol. Evol.">
        <title>Scallop genome provides insights into evolution of bilaterian karyotype and development.</title>
        <authorList>
            <person name="Wang S."/>
            <person name="Zhang J."/>
            <person name="Jiao W."/>
            <person name="Li J."/>
            <person name="Xun X."/>
            <person name="Sun Y."/>
            <person name="Guo X."/>
            <person name="Huan P."/>
            <person name="Dong B."/>
            <person name="Zhang L."/>
            <person name="Hu X."/>
            <person name="Sun X."/>
            <person name="Wang J."/>
            <person name="Zhao C."/>
            <person name="Wang Y."/>
            <person name="Wang D."/>
            <person name="Huang X."/>
            <person name="Wang R."/>
            <person name="Lv J."/>
            <person name="Li Y."/>
            <person name="Zhang Z."/>
            <person name="Liu B."/>
            <person name="Lu W."/>
            <person name="Hui Y."/>
            <person name="Liang J."/>
            <person name="Zhou Z."/>
            <person name="Hou R."/>
            <person name="Li X."/>
            <person name="Liu Y."/>
            <person name="Li H."/>
            <person name="Ning X."/>
            <person name="Lin Y."/>
            <person name="Zhao L."/>
            <person name="Xing Q."/>
            <person name="Dou J."/>
            <person name="Li Y."/>
            <person name="Mao J."/>
            <person name="Guo H."/>
            <person name="Dou H."/>
            <person name="Li T."/>
            <person name="Mu C."/>
            <person name="Jiang W."/>
            <person name="Fu Q."/>
            <person name="Fu X."/>
            <person name="Miao Y."/>
            <person name="Liu J."/>
            <person name="Yu Q."/>
            <person name="Li R."/>
            <person name="Liao H."/>
            <person name="Li X."/>
            <person name="Kong Y."/>
            <person name="Jiang Z."/>
            <person name="Chourrout D."/>
            <person name="Li R."/>
            <person name="Bao Z."/>
        </authorList>
    </citation>
    <scope>NUCLEOTIDE SEQUENCE [LARGE SCALE GENOMIC DNA]</scope>
    <source>
        <strain evidence="3 4">PY_sf001</strain>
    </source>
</reference>
<keyword evidence="1" id="KW-0547">Nucleotide-binding</keyword>
<dbReference type="InterPro" id="IPR011761">
    <property type="entry name" value="ATP-grasp"/>
</dbReference>
<dbReference type="GO" id="GO:0005524">
    <property type="term" value="F:ATP binding"/>
    <property type="evidence" value="ECO:0007669"/>
    <property type="project" value="UniProtKB-UniRule"/>
</dbReference>
<comment type="caution">
    <text evidence="3">The sequence shown here is derived from an EMBL/GenBank/DDBJ whole genome shotgun (WGS) entry which is preliminary data.</text>
</comment>
<dbReference type="Gene3D" id="3.40.50.20">
    <property type="match status" value="1"/>
</dbReference>
<dbReference type="SUPFAM" id="SSF56059">
    <property type="entry name" value="Glutathione synthetase ATP-binding domain-like"/>
    <property type="match status" value="1"/>
</dbReference>
<name>A0A210Q5G0_MIZYE</name>
<sequence length="453" mass="50772">MARHGCVTYPDQVREKLTGKTILIIGSSKGGQRGIWSIFSDAKIKVILVGHGTSNHAAGQVHTFIQYDYFTDHSDIEKHAINIIQLLGDRVKDIDGCFTFTEEVSPITAVVCEKLRVKGFHPDAAIAAWSKQKTSEALRSKTRNSTFNAEKYSPISYRIQRGDDIKECKQIIYPAILKLEQYESSRAVVKVVSEDDCLLQYNQLQKEFRESSFGETFGTSMVLMELLDGLSYEVDVVIYDGELMTAFVTDIGLYLPNSYACTSICTPSNLSAELQDQLMTAAHHCCCKVGLLNGVFNTEFKMTRTGPKLVEINGRVGSFRRCIIYETTHGVNLWEIAAAIACGIKPCFPEVTPRCFAVGAFLFSKFHEKHFLEEGVGLKLKDMVEAKDILLVMQPKRKKLHCEAGECLMPFCHLVALNKTSIKCARQTLTQLFQDLGFNGTDYDIERFTSVWA</sequence>
<dbReference type="GO" id="GO:0035499">
    <property type="term" value="P:carnosine biosynthetic process"/>
    <property type="evidence" value="ECO:0007669"/>
    <property type="project" value="InterPro"/>
</dbReference>
<dbReference type="Proteomes" id="UP000242188">
    <property type="component" value="Unassembled WGS sequence"/>
</dbReference>
<evidence type="ECO:0000256" key="1">
    <source>
        <dbReference type="PROSITE-ProRule" id="PRU00409"/>
    </source>
</evidence>
<accession>A0A210Q5G0</accession>
<proteinExistence type="predicted"/>
<protein>
    <submittedName>
        <fullName evidence="3">Carnosine synthase 1</fullName>
    </submittedName>
</protein>
<dbReference type="Pfam" id="PF15632">
    <property type="entry name" value="ATPgrasp_Ter"/>
    <property type="match status" value="1"/>
</dbReference>
<dbReference type="InterPro" id="IPR031046">
    <property type="entry name" value="CARNS1"/>
</dbReference>
<dbReference type="GO" id="GO:0046872">
    <property type="term" value="F:metal ion binding"/>
    <property type="evidence" value="ECO:0007669"/>
    <property type="project" value="InterPro"/>
</dbReference>
<dbReference type="OrthoDB" id="434648at2759"/>
<gene>
    <name evidence="3" type="ORF">KP79_PYT07349</name>
</gene>
<dbReference type="GO" id="GO:0047730">
    <property type="term" value="F:carnosine synthase activity"/>
    <property type="evidence" value="ECO:0007669"/>
    <property type="project" value="InterPro"/>
</dbReference>
<dbReference type="EMBL" id="NEDP02004969">
    <property type="protein sequence ID" value="OWF43955.1"/>
    <property type="molecule type" value="Genomic_DNA"/>
</dbReference>
<dbReference type="PANTHER" id="PTHR48066">
    <property type="entry name" value="CARNOSINE SYNTHASE 1"/>
    <property type="match status" value="1"/>
</dbReference>
<keyword evidence="1" id="KW-0067">ATP-binding</keyword>
<organism evidence="3 4">
    <name type="scientific">Mizuhopecten yessoensis</name>
    <name type="common">Japanese scallop</name>
    <name type="synonym">Patinopecten yessoensis</name>
    <dbReference type="NCBI Taxonomy" id="6573"/>
    <lineage>
        <taxon>Eukaryota</taxon>
        <taxon>Metazoa</taxon>
        <taxon>Spiralia</taxon>
        <taxon>Lophotrochozoa</taxon>
        <taxon>Mollusca</taxon>
        <taxon>Bivalvia</taxon>
        <taxon>Autobranchia</taxon>
        <taxon>Pteriomorphia</taxon>
        <taxon>Pectinida</taxon>
        <taxon>Pectinoidea</taxon>
        <taxon>Pectinidae</taxon>
        <taxon>Mizuhopecten</taxon>
    </lineage>
</organism>
<evidence type="ECO:0000313" key="4">
    <source>
        <dbReference type="Proteomes" id="UP000242188"/>
    </source>
</evidence>
<dbReference type="Gene3D" id="3.30.470.20">
    <property type="entry name" value="ATP-grasp fold, B domain"/>
    <property type="match status" value="1"/>
</dbReference>
<keyword evidence="4" id="KW-1185">Reference proteome</keyword>
<dbReference type="STRING" id="6573.A0A210Q5G0"/>
<feature type="domain" description="ATP-grasp" evidence="2">
    <location>
        <begin position="143"/>
        <end position="342"/>
    </location>
</feature>
<dbReference type="GO" id="GO:0016887">
    <property type="term" value="F:ATP hydrolysis activity"/>
    <property type="evidence" value="ECO:0007669"/>
    <property type="project" value="InterPro"/>
</dbReference>
<evidence type="ECO:0000259" key="2">
    <source>
        <dbReference type="PROSITE" id="PS50975"/>
    </source>
</evidence>
<dbReference type="PANTHER" id="PTHR48066:SF1">
    <property type="entry name" value="CARNOSINE SYNTHASE 1"/>
    <property type="match status" value="1"/>
</dbReference>
<evidence type="ECO:0000313" key="3">
    <source>
        <dbReference type="EMBL" id="OWF43955.1"/>
    </source>
</evidence>
<dbReference type="AlphaFoldDB" id="A0A210Q5G0"/>
<dbReference type="PROSITE" id="PS50975">
    <property type="entry name" value="ATP_GRASP"/>
    <property type="match status" value="1"/>
</dbReference>